<evidence type="ECO:0000256" key="9">
    <source>
        <dbReference type="RuleBase" id="RU364133"/>
    </source>
</evidence>
<keyword evidence="6 9" id="KW-0408">Iron</keyword>
<dbReference type="EMBL" id="CALNXJ010000016">
    <property type="protein sequence ID" value="CAH3118603.1"/>
    <property type="molecule type" value="Genomic_DNA"/>
</dbReference>
<feature type="region of interest" description="Disordered" evidence="10">
    <location>
        <begin position="526"/>
        <end position="545"/>
    </location>
</feature>
<reference evidence="11 12" key="1">
    <citation type="submission" date="2022-05" db="EMBL/GenBank/DDBJ databases">
        <authorList>
            <consortium name="Genoscope - CEA"/>
            <person name="William W."/>
        </authorList>
    </citation>
    <scope>NUCLEOTIDE SEQUENCE [LARGE SCALE GENOMIC DNA]</scope>
</reference>
<accession>A0AAU9WM41</accession>
<name>A0AAU9WM41_9CNID</name>
<dbReference type="SFLD" id="SFLDF00408">
    <property type="entry name" value="Diphthamide_biosynthesis_famil"/>
    <property type="match status" value="1"/>
</dbReference>
<dbReference type="InterPro" id="IPR010014">
    <property type="entry name" value="DHP2"/>
</dbReference>
<dbReference type="Gene3D" id="3.40.50.11840">
    <property type="entry name" value="Diphthamide synthesis DPH1/DPH2 domain 1"/>
    <property type="match status" value="1"/>
</dbReference>
<dbReference type="GO" id="GO:0017183">
    <property type="term" value="P:protein histidyl modification to diphthamide"/>
    <property type="evidence" value="ECO:0007669"/>
    <property type="project" value="InterPro"/>
</dbReference>
<dbReference type="NCBIfam" id="TIGR00322">
    <property type="entry name" value="diphth2_R"/>
    <property type="match status" value="1"/>
</dbReference>
<comment type="caution">
    <text evidence="11">The sequence shown here is derived from an EMBL/GenBank/DDBJ whole genome shotgun (WGS) entry which is preliminary data.</text>
</comment>
<evidence type="ECO:0000313" key="12">
    <source>
        <dbReference type="Proteomes" id="UP001159428"/>
    </source>
</evidence>
<evidence type="ECO:0000256" key="4">
    <source>
        <dbReference type="ARBA" id="ARBA00021914"/>
    </source>
</evidence>
<feature type="compositionally biased region" description="Polar residues" evidence="10">
    <location>
        <begin position="536"/>
        <end position="545"/>
    </location>
</feature>
<comment type="cofactor">
    <cofactor evidence="1">
        <name>[4Fe-4S] cluster</name>
        <dbReference type="ChEBI" id="CHEBI:49883"/>
    </cofactor>
</comment>
<dbReference type="InterPro" id="IPR042265">
    <property type="entry name" value="DPH1/DPH2_3"/>
</dbReference>
<sequence length="545" mass="61018">MADSASLSALQFSGGEKEVIERTVNVTNDTVCSKNNKEEFYEISRCTDVIKSLGFQKIALQFPDSLLTDSAAVSSLIEKFTGKKVFVLADTSYGSCCVDEVAAEHIEADLIIHYGRACLSQTRRLPVLHVFGKWPINGQSCLEQFGQLFPDTEVKVIVFCDVVYSHCMEELQNSIKRNYPNVVFTKLICSTFDQEGELSQGNKQTADEFNSQGKTMEETPLSAEPLQTDVEMTSLEEHGNVQHDKNGYFCRFGREFSLPADTQLGDFAVFYIGGESLCLQNLMMTYNKCQFYSYDPCTNIGRKETLNVNKALMKRYYMIQRAKDAQVVGIVVGTLGVADYLRVIERLKQVIKLAGKKSYLFVMGKLNVAKMANFMEVDVFVLVACPENTLIDSQEFYKPIVTPFEMELACLRTREWTGDYITDFRELLPGASASVELDVEENMDESSEIPDVSLVTGHLRPTYRSSEVDRGNSSRSLVERNQETSLSTQHHSSAAEYLASRSWRGLEQRLGETPVTQAVEGRTGIAAGYLHEKGQDQGSQKDPVL</sequence>
<keyword evidence="5 9" id="KW-0479">Metal-binding</keyword>
<gene>
    <name evidence="11" type="ORF">PMEA_00007409</name>
</gene>
<dbReference type="NCBIfam" id="TIGR00272">
    <property type="entry name" value="DPH2"/>
    <property type="match status" value="1"/>
</dbReference>
<comment type="pathway">
    <text evidence="2 9">Protein modification; peptidyl-diphthamide biosynthesis.</text>
</comment>
<evidence type="ECO:0000256" key="3">
    <source>
        <dbReference type="ARBA" id="ARBA00006179"/>
    </source>
</evidence>
<evidence type="ECO:0000256" key="7">
    <source>
        <dbReference type="ARBA" id="ARBA00023014"/>
    </source>
</evidence>
<dbReference type="FunFam" id="3.40.50.11860:FF:000001">
    <property type="entry name" value="2-(3-amino-3-carboxypropyl)histidine synthase subunit 2"/>
    <property type="match status" value="1"/>
</dbReference>
<comment type="function">
    <text evidence="8 9">Required for the first step of diphthamide biosynthesis, a post-translational modification of histidine which occurs in elongation factor 2. DPH1 and DPH2 transfer a 3-amino-3-carboxypropyl (ACP) group from S-adenosyl-L-methionine (SAM) to a histidine residue, the reaction is assisted by a reduction system comprising DPH3 and a NADH-dependent reductase. Facilitates the reduction of the catalytic iron-sulfur cluster found in the DPH1 subunit.</text>
</comment>
<proteinExistence type="inferred from homology"/>
<organism evidence="11 12">
    <name type="scientific">Pocillopora meandrina</name>
    <dbReference type="NCBI Taxonomy" id="46732"/>
    <lineage>
        <taxon>Eukaryota</taxon>
        <taxon>Metazoa</taxon>
        <taxon>Cnidaria</taxon>
        <taxon>Anthozoa</taxon>
        <taxon>Hexacorallia</taxon>
        <taxon>Scleractinia</taxon>
        <taxon>Astrocoeniina</taxon>
        <taxon>Pocilloporidae</taxon>
        <taxon>Pocillopora</taxon>
    </lineage>
</organism>
<dbReference type="SFLD" id="SFLDS00032">
    <property type="entry name" value="Radical_SAM_3-amino-3-carboxyp"/>
    <property type="match status" value="1"/>
</dbReference>
<dbReference type="Pfam" id="PF01866">
    <property type="entry name" value="Diphthamide_syn"/>
    <property type="match status" value="1"/>
</dbReference>
<dbReference type="GO" id="GO:0051536">
    <property type="term" value="F:iron-sulfur cluster binding"/>
    <property type="evidence" value="ECO:0007669"/>
    <property type="project" value="UniProtKB-KW"/>
</dbReference>
<dbReference type="PANTHER" id="PTHR10762:SF2">
    <property type="entry name" value="2-(3-AMINO-3-CARBOXYPROPYL)HISTIDINE SYNTHASE SUBUNIT 2"/>
    <property type="match status" value="1"/>
</dbReference>
<dbReference type="GO" id="GO:0046872">
    <property type="term" value="F:metal ion binding"/>
    <property type="evidence" value="ECO:0007669"/>
    <property type="project" value="UniProtKB-KW"/>
</dbReference>
<keyword evidence="7 9" id="KW-0411">Iron-sulfur</keyword>
<evidence type="ECO:0000313" key="11">
    <source>
        <dbReference type="EMBL" id="CAH3118603.1"/>
    </source>
</evidence>
<evidence type="ECO:0000256" key="10">
    <source>
        <dbReference type="SAM" id="MobiDB-lite"/>
    </source>
</evidence>
<feature type="compositionally biased region" description="Basic and acidic residues" evidence="10">
    <location>
        <begin position="466"/>
        <end position="482"/>
    </location>
</feature>
<evidence type="ECO:0000256" key="1">
    <source>
        <dbReference type="ARBA" id="ARBA00001966"/>
    </source>
</evidence>
<dbReference type="SFLD" id="SFLDG01121">
    <property type="entry name" value="Diphthamide_biosynthesis"/>
    <property type="match status" value="1"/>
</dbReference>
<comment type="similarity">
    <text evidence="3 9">Belongs to the DPH1/DPH2 family. DPH2 subfamily.</text>
</comment>
<dbReference type="FunFam" id="3.40.50.11840:FF:000002">
    <property type="entry name" value="2-(3-amino-3-carboxypropyl)histidine synthase subunit 2"/>
    <property type="match status" value="1"/>
</dbReference>
<keyword evidence="12" id="KW-1185">Reference proteome</keyword>
<feature type="region of interest" description="Disordered" evidence="10">
    <location>
        <begin position="463"/>
        <end position="493"/>
    </location>
</feature>
<dbReference type="InterPro" id="IPR042263">
    <property type="entry name" value="DPH1/DPH2_1"/>
</dbReference>
<dbReference type="PANTHER" id="PTHR10762">
    <property type="entry name" value="DIPHTHAMIDE BIOSYNTHESIS PROTEIN"/>
    <property type="match status" value="1"/>
</dbReference>
<dbReference type="GO" id="GO:0090560">
    <property type="term" value="F:2-(3-amino-3-carboxypropyl)histidine synthase activity"/>
    <property type="evidence" value="ECO:0007669"/>
    <property type="project" value="InterPro"/>
</dbReference>
<dbReference type="InterPro" id="IPR016435">
    <property type="entry name" value="DPH1/DPH2"/>
</dbReference>
<protein>
    <recommendedName>
        <fullName evidence="4 9">2-(3-amino-3-carboxypropyl)histidine synthase subunit 2</fullName>
    </recommendedName>
</protein>
<evidence type="ECO:0000256" key="5">
    <source>
        <dbReference type="ARBA" id="ARBA00022723"/>
    </source>
</evidence>
<dbReference type="AlphaFoldDB" id="A0AAU9WM41"/>
<evidence type="ECO:0000256" key="2">
    <source>
        <dbReference type="ARBA" id="ARBA00005156"/>
    </source>
</evidence>
<evidence type="ECO:0000256" key="8">
    <source>
        <dbReference type="ARBA" id="ARBA00045159"/>
    </source>
</evidence>
<dbReference type="Gene3D" id="3.40.50.11860">
    <property type="entry name" value="Diphthamide synthesis DPH1/DPH2 domain 3"/>
    <property type="match status" value="1"/>
</dbReference>
<dbReference type="Proteomes" id="UP001159428">
    <property type="component" value="Unassembled WGS sequence"/>
</dbReference>
<feature type="compositionally biased region" description="Polar residues" evidence="10">
    <location>
        <begin position="483"/>
        <end position="492"/>
    </location>
</feature>
<evidence type="ECO:0000256" key="6">
    <source>
        <dbReference type="ARBA" id="ARBA00023004"/>
    </source>
</evidence>